<dbReference type="InterPro" id="IPR025724">
    <property type="entry name" value="GAG-pre-integrase_dom"/>
</dbReference>
<keyword evidence="4" id="KW-1185">Reference proteome</keyword>
<dbReference type="Pfam" id="PF22936">
    <property type="entry name" value="Pol_BBD"/>
    <property type="match status" value="1"/>
</dbReference>
<organism evidence="3 4">
    <name type="scientific">Tanacetum coccineum</name>
    <dbReference type="NCBI Taxonomy" id="301880"/>
    <lineage>
        <taxon>Eukaryota</taxon>
        <taxon>Viridiplantae</taxon>
        <taxon>Streptophyta</taxon>
        <taxon>Embryophyta</taxon>
        <taxon>Tracheophyta</taxon>
        <taxon>Spermatophyta</taxon>
        <taxon>Magnoliopsida</taxon>
        <taxon>eudicotyledons</taxon>
        <taxon>Gunneridae</taxon>
        <taxon>Pentapetalae</taxon>
        <taxon>asterids</taxon>
        <taxon>campanulids</taxon>
        <taxon>Asterales</taxon>
        <taxon>Asteraceae</taxon>
        <taxon>Asteroideae</taxon>
        <taxon>Anthemideae</taxon>
        <taxon>Anthemidinae</taxon>
        <taxon>Tanacetum</taxon>
    </lineage>
</organism>
<feature type="domain" description="GAG-pre-integrase" evidence="1">
    <location>
        <begin position="161"/>
        <end position="234"/>
    </location>
</feature>
<reference evidence="3" key="2">
    <citation type="submission" date="2022-01" db="EMBL/GenBank/DDBJ databases">
        <authorList>
            <person name="Yamashiro T."/>
            <person name="Shiraishi A."/>
            <person name="Satake H."/>
            <person name="Nakayama K."/>
        </authorList>
    </citation>
    <scope>NUCLEOTIDE SEQUENCE</scope>
</reference>
<feature type="domain" description="Retrovirus-related Pol polyprotein from transposon TNT 1-94-like beta-barrel" evidence="2">
    <location>
        <begin position="82"/>
        <end position="128"/>
    </location>
</feature>
<evidence type="ECO:0000259" key="2">
    <source>
        <dbReference type="Pfam" id="PF22936"/>
    </source>
</evidence>
<name>A0ABQ4ZEK7_9ASTR</name>
<evidence type="ECO:0000313" key="3">
    <source>
        <dbReference type="EMBL" id="GJS87402.1"/>
    </source>
</evidence>
<reference evidence="3" key="1">
    <citation type="journal article" date="2022" name="Int. J. Mol. Sci.">
        <title>Draft Genome of Tanacetum Coccineum: Genomic Comparison of Closely Related Tanacetum-Family Plants.</title>
        <authorList>
            <person name="Yamashiro T."/>
            <person name="Shiraishi A."/>
            <person name="Nakayama K."/>
            <person name="Satake H."/>
        </authorList>
    </citation>
    <scope>NUCLEOTIDE SEQUENCE</scope>
</reference>
<protein>
    <submittedName>
        <fullName evidence="3">Ribonuclease H-like domain-containing protein</fullName>
    </submittedName>
</protein>
<gene>
    <name evidence="3" type="ORF">Tco_0770038</name>
</gene>
<proteinExistence type="predicted"/>
<dbReference type="Proteomes" id="UP001151760">
    <property type="component" value="Unassembled WGS sequence"/>
</dbReference>
<sequence>MLNLGRWITSSFTRIASVAIRYVTASVLDLPRIVNTARSYRTPVNTVRPRVINTARQNRTSVNATRENGFNDGKPQHDDKRFVDSGCSRHMTGNIAYLFDFKQFDGGYVAFGGGTYGGKILGKGTLKTANLDFEDILNVLSPNFKLPDENRILLKVPRKDNMYSFDIKNIESKESLTCLVAKATLDESMLWHRRLGHINFKNINKLVKDNLVKGLPTKHFENDQTCVACLKGKQHC</sequence>
<dbReference type="EMBL" id="BQNB010011195">
    <property type="protein sequence ID" value="GJS87402.1"/>
    <property type="molecule type" value="Genomic_DNA"/>
</dbReference>
<dbReference type="Pfam" id="PF13976">
    <property type="entry name" value="gag_pre-integrs"/>
    <property type="match status" value="1"/>
</dbReference>
<comment type="caution">
    <text evidence="3">The sequence shown here is derived from an EMBL/GenBank/DDBJ whole genome shotgun (WGS) entry which is preliminary data.</text>
</comment>
<evidence type="ECO:0000313" key="4">
    <source>
        <dbReference type="Proteomes" id="UP001151760"/>
    </source>
</evidence>
<dbReference type="InterPro" id="IPR054722">
    <property type="entry name" value="PolX-like_BBD"/>
</dbReference>
<accession>A0ABQ4ZEK7</accession>
<evidence type="ECO:0000259" key="1">
    <source>
        <dbReference type="Pfam" id="PF13976"/>
    </source>
</evidence>